<dbReference type="GO" id="GO:0045893">
    <property type="term" value="P:positive regulation of DNA-templated transcription"/>
    <property type="evidence" value="ECO:0007669"/>
    <property type="project" value="TreeGrafter"/>
</dbReference>
<dbReference type="PANTHER" id="PTHR12656">
    <property type="entry name" value="BRG-1 ASSOCIATED FACTOR 250 BAF250"/>
    <property type="match status" value="1"/>
</dbReference>
<evidence type="ECO:0000256" key="1">
    <source>
        <dbReference type="ARBA" id="ARBA00004123"/>
    </source>
</evidence>
<dbReference type="PROSITE" id="PS51011">
    <property type="entry name" value="ARID"/>
    <property type="match status" value="1"/>
</dbReference>
<proteinExistence type="predicted"/>
<organism evidence="7 8">
    <name type="scientific">Syphacia muris</name>
    <dbReference type="NCBI Taxonomy" id="451379"/>
    <lineage>
        <taxon>Eukaryota</taxon>
        <taxon>Metazoa</taxon>
        <taxon>Ecdysozoa</taxon>
        <taxon>Nematoda</taxon>
        <taxon>Chromadorea</taxon>
        <taxon>Rhabditida</taxon>
        <taxon>Spirurina</taxon>
        <taxon>Oxyuridomorpha</taxon>
        <taxon>Oxyuroidea</taxon>
        <taxon>Oxyuridae</taxon>
        <taxon>Syphacia</taxon>
    </lineage>
</organism>
<evidence type="ECO:0000256" key="4">
    <source>
        <dbReference type="SAM" id="MobiDB-lite"/>
    </source>
</evidence>
<dbReference type="GO" id="GO:0035060">
    <property type="term" value="C:brahma complex"/>
    <property type="evidence" value="ECO:0007669"/>
    <property type="project" value="InterPro"/>
</dbReference>
<feature type="region of interest" description="Disordered" evidence="4">
    <location>
        <begin position="1866"/>
        <end position="1971"/>
    </location>
</feature>
<feature type="compositionally biased region" description="Polar residues" evidence="4">
    <location>
        <begin position="905"/>
        <end position="925"/>
    </location>
</feature>
<feature type="compositionally biased region" description="Polar residues" evidence="4">
    <location>
        <begin position="200"/>
        <end position="243"/>
    </location>
</feature>
<feature type="compositionally biased region" description="Polar residues" evidence="4">
    <location>
        <begin position="1908"/>
        <end position="1951"/>
    </location>
</feature>
<reference evidence="8" key="1">
    <citation type="submission" date="2016-04" db="UniProtKB">
        <authorList>
            <consortium name="WormBaseParasite"/>
        </authorList>
    </citation>
    <scope>IDENTIFICATION</scope>
</reference>
<feature type="region of interest" description="Disordered" evidence="4">
    <location>
        <begin position="862"/>
        <end position="963"/>
    </location>
</feature>
<dbReference type="WBParaSite" id="SMUV_0000819201-mRNA-1">
    <property type="protein sequence ID" value="SMUV_0000819201-mRNA-1"/>
    <property type="gene ID" value="SMUV_0000819201"/>
</dbReference>
<evidence type="ECO:0000259" key="6">
    <source>
        <dbReference type="PROSITE" id="PS51011"/>
    </source>
</evidence>
<feature type="compositionally biased region" description="Polar residues" evidence="4">
    <location>
        <begin position="8"/>
        <end position="23"/>
    </location>
</feature>
<dbReference type="SMART" id="SM01014">
    <property type="entry name" value="ARID"/>
    <property type="match status" value="1"/>
</dbReference>
<feature type="compositionally biased region" description="Basic and acidic residues" evidence="4">
    <location>
        <begin position="1866"/>
        <end position="1880"/>
    </location>
</feature>
<dbReference type="Gene3D" id="1.10.150.60">
    <property type="entry name" value="ARID DNA-binding domain"/>
    <property type="match status" value="1"/>
</dbReference>
<dbReference type="GO" id="GO:0003677">
    <property type="term" value="F:DNA binding"/>
    <property type="evidence" value="ECO:0007669"/>
    <property type="project" value="InterPro"/>
</dbReference>
<keyword evidence="5" id="KW-1133">Transmembrane helix</keyword>
<dbReference type="InterPro" id="IPR001606">
    <property type="entry name" value="ARID_dom"/>
</dbReference>
<evidence type="ECO:0000256" key="3">
    <source>
        <dbReference type="ARBA" id="ARBA00023242"/>
    </source>
</evidence>
<dbReference type="SUPFAM" id="SSF46774">
    <property type="entry name" value="ARID-like"/>
    <property type="match status" value="1"/>
</dbReference>
<feature type="transmembrane region" description="Helical" evidence="5">
    <location>
        <begin position="508"/>
        <end position="530"/>
    </location>
</feature>
<dbReference type="Proteomes" id="UP000046393">
    <property type="component" value="Unplaced"/>
</dbReference>
<sequence>MWQPSPIPNGNYSNPGSVGASTGSEKRKVKGGSRPSSRGVMFPVTPGQGGPPPQVGQLQNPTIVGLRMDAASVSSAQGYSAQEFAQQSANMTHHAHIPQPHQIMSGVMSQQTSGYPNLYPGSYWPSQQPRYGIPPAPVGQFYLPSQSGGTQSAFSGYSMMETRTMLPPARTPSGHQNELQRVSNGSVANEWQAKMAVSKVPSQEAPSMSTVSSGQQTPSSSTASEPVGSSSQVLSQMTPSSIAGQPVSAAISSGQQPVQSSSASSAMSPDTASVTADESLDDSKSLQGASPASWPHTPAQMSQGQRTPVPPGQPSTPGLPSTTKVKESSASLMERLIGPVNPNNPYYPERRKFFEELFQFCESQGDPITQVPQVSKQTIDLQRLYYAVFKRGGFEQVMRDKTWKQICTEANPEMSESSAAGYQLRRHYQKYLLRYECYKTGRNYDGALALAEKAKKRSRREKELPMISQYGPVLRVELQAGFSVSWLMLNTIFFLRKRTLVVVASARATIILQLVVAVSVMLMVTGTVTFEHRRLHSIMHPSPYSLRVDAAVSWPSTVIAMTCVSDTLSTTATVSVTSSSSSSTSSSSSLLQNIVSGSILTTSSGVTAIPIDYYQRPTTSNVYCHSINSPFQLAIPVSSPYFSTTQCSGTEPLATCFSAAEAAVHCCTLNSLLPSSVPLSSCSNVSYDLNSRAQYASRYLHQQQHHATLQQEELQEVLLQQRRVHSRTPYACSQGFMTPFTNSLHEPPSLKQCGYMSPPGQITPTHPGYPPHPADPNAAYYYGHQMDPSAQIQRPTAPHGWPPQGYQAGTNVPPGYPPALRPSATLRPQPSQAMPGPMLEDQQRYEEQRHLYYQQQQQVYAAQQQQPQQPQQAQQSAQAIQPPVATQPQPPHPLQPQSQPLPVPTSSYQIDTVLNRPSNESQSVGGTPDALSRLSADESVSHRPPSHSQGIASTPTSVSLPSSQSSQVAMSYYGPSQSQQIYNPAGVRGATSGQLPLQMKPGYPPSYGQPQTSGYPAIMNYSENYPTSLSQQQQQQQQAMYQQQMWSSQPTAQRYPTAHVNIPTSSTGAPSMAIGGPLPRGPIQTSELTAAQQAAFANRRASYFHMQQGPATQLGSASPPVSITNHRMRYSSPSSRSSPRPLPQPLYGMHPTMSPQMQPRSMAIGTPIGYSHSGPSTSTGVGSMHGSVCNLQPGSAVGIASHGPPCGPGCHLPPSLTHYPPSQLLQFPPGSVEATVINQRRRKKLFARDLLRADPRRLTMALRSSLEAETTWALNALNVLLYDDTAVPIRLKEYPSLLNVLVEHFRAQLALLFPSVFKVASISKVRTVDDENESWFPFDENEKVVLKHIWVAQRSSKTEPRNFTKISRTGRTIATVKRDEPESLKRSRPEGWVVDAFDATLSADYFDDSTPFGLSGGTAAYLFTKFSADLEMKKKLRKSKFGLIDLVRDSKLPEENNNENIEIHSPSEKGFWDPYSTDDVVELKTLHQTALCNRNECRLLVARRCLSISNILRGLSFLQDLNDEPMCRHSGLLFILGRLLRLCAEERPILKPRALLVKQDLVKDNCAEELSEATKRLLAPGDLLEPDDDDALLLQETASQLREDAFVILTHLSGKIDLYDFGSDVSWPIFDGLIHWCVSKSAEAKDLLAPGCVSPRNYCLETICKMSVIERNVDLLVSTGPWQRIEMFIKNIASLLAMNEEIPYREFAIVILHAVCAASEAACVVTALETSAISYLVSFLEAGDASFHQVVQQHGMLALRENPELVGTSVGMLRKAAMIMLHLSRVPVCRKQFFKHQQLLLQFTMSQLMDSKVGATIADVLYEMQRGDIDERREKEEKRQLRCKMREAMINGSLKEKVDEQEKLVKKEVDDVEPKEKVEGNENDEETVPLPEAVKGLSSPPAKRQRLENGTLNHINRNGSGSIQKSVLNGDLSSQPAKPVVNTISSPQRKNSAVVKNATDATGAGSVQAVA</sequence>
<evidence type="ECO:0000256" key="5">
    <source>
        <dbReference type="SAM" id="Phobius"/>
    </source>
</evidence>
<dbReference type="GO" id="GO:0016514">
    <property type="term" value="C:SWI/SNF complex"/>
    <property type="evidence" value="ECO:0007669"/>
    <property type="project" value="InterPro"/>
</dbReference>
<protein>
    <submittedName>
        <fullName evidence="8">ARID domain-containing protein</fullName>
    </submittedName>
</protein>
<feature type="region of interest" description="Disordered" evidence="4">
    <location>
        <begin position="196"/>
        <end position="329"/>
    </location>
</feature>
<evidence type="ECO:0000313" key="8">
    <source>
        <dbReference type="WBParaSite" id="SMUV_0000819201-mRNA-1"/>
    </source>
</evidence>
<feature type="compositionally biased region" description="Low complexity" evidence="4">
    <location>
        <begin position="862"/>
        <end position="887"/>
    </location>
</feature>
<accession>A0A158R5U7</accession>
<feature type="compositionally biased region" description="Polar residues" evidence="4">
    <location>
        <begin position="1110"/>
        <end position="1125"/>
    </location>
</feature>
<dbReference type="GO" id="GO:0006357">
    <property type="term" value="P:regulation of transcription by RNA polymerase II"/>
    <property type="evidence" value="ECO:0007669"/>
    <property type="project" value="TreeGrafter"/>
</dbReference>
<dbReference type="STRING" id="451379.A0A158R5U7"/>
<feature type="region of interest" description="Disordered" evidence="4">
    <location>
        <begin position="1"/>
        <end position="54"/>
    </location>
</feature>
<dbReference type="Pfam" id="PF01388">
    <property type="entry name" value="ARID"/>
    <property type="match status" value="1"/>
</dbReference>
<dbReference type="Pfam" id="PF12031">
    <property type="entry name" value="BAF250_C"/>
    <property type="match status" value="1"/>
</dbReference>
<keyword evidence="3" id="KW-0539">Nucleus</keyword>
<keyword evidence="2" id="KW-0597">Phosphoprotein</keyword>
<dbReference type="SMART" id="SM00501">
    <property type="entry name" value="BRIGHT"/>
    <property type="match status" value="1"/>
</dbReference>
<dbReference type="InterPro" id="IPR021906">
    <property type="entry name" value="BAF250/Osa"/>
</dbReference>
<dbReference type="GO" id="GO:0071565">
    <property type="term" value="C:nBAF complex"/>
    <property type="evidence" value="ECO:0007669"/>
    <property type="project" value="TreeGrafter"/>
</dbReference>
<keyword evidence="7" id="KW-1185">Reference proteome</keyword>
<comment type="subcellular location">
    <subcellularLocation>
        <location evidence="1">Nucleus</location>
    </subcellularLocation>
</comment>
<dbReference type="GO" id="GO:0006338">
    <property type="term" value="P:chromatin remodeling"/>
    <property type="evidence" value="ECO:0007669"/>
    <property type="project" value="InterPro"/>
</dbReference>
<feature type="region of interest" description="Disordered" evidence="4">
    <location>
        <begin position="751"/>
        <end position="844"/>
    </location>
</feature>
<evidence type="ECO:0000313" key="7">
    <source>
        <dbReference type="Proteomes" id="UP000046393"/>
    </source>
</evidence>
<feature type="compositionally biased region" description="Polar residues" evidence="4">
    <location>
        <begin position="315"/>
        <end position="329"/>
    </location>
</feature>
<feature type="compositionally biased region" description="Pro residues" evidence="4">
    <location>
        <begin position="888"/>
        <end position="903"/>
    </location>
</feature>
<name>A0A158R5U7_9BILA</name>
<dbReference type="PANTHER" id="PTHR12656:SF5">
    <property type="entry name" value="TRITHORAX GROUP PROTEIN OSA"/>
    <property type="match status" value="1"/>
</dbReference>
<dbReference type="GO" id="GO:0031491">
    <property type="term" value="F:nucleosome binding"/>
    <property type="evidence" value="ECO:0007669"/>
    <property type="project" value="TreeGrafter"/>
</dbReference>
<keyword evidence="5" id="KW-0812">Transmembrane</keyword>
<feature type="domain" description="ARID" evidence="6">
    <location>
        <begin position="347"/>
        <end position="440"/>
    </location>
</feature>
<dbReference type="InterPro" id="IPR036431">
    <property type="entry name" value="ARID_dom_sf"/>
</dbReference>
<feature type="compositionally biased region" description="Low complexity" evidence="4">
    <location>
        <begin position="252"/>
        <end position="273"/>
    </location>
</feature>
<dbReference type="GO" id="GO:0005654">
    <property type="term" value="C:nucleoplasm"/>
    <property type="evidence" value="ECO:0007669"/>
    <property type="project" value="TreeGrafter"/>
</dbReference>
<feature type="region of interest" description="Disordered" evidence="4">
    <location>
        <begin position="1110"/>
        <end position="1145"/>
    </location>
</feature>
<dbReference type="InterPro" id="IPR033388">
    <property type="entry name" value="BAF250_C"/>
</dbReference>
<feature type="transmembrane region" description="Helical" evidence="5">
    <location>
        <begin position="478"/>
        <end position="496"/>
    </location>
</feature>
<feature type="compositionally biased region" description="Low complexity" evidence="4">
    <location>
        <begin position="952"/>
        <end position="963"/>
    </location>
</feature>
<keyword evidence="5" id="KW-0472">Membrane</keyword>
<evidence type="ECO:0000256" key="2">
    <source>
        <dbReference type="ARBA" id="ARBA00022553"/>
    </source>
</evidence>